<keyword evidence="5" id="KW-0031">Aminopeptidase</keyword>
<dbReference type="GO" id="GO:0005829">
    <property type="term" value="C:cytosol"/>
    <property type="evidence" value="ECO:0007669"/>
    <property type="project" value="TreeGrafter"/>
</dbReference>
<sequence length="1467" mass="161828">MLRRKACGAYEKYQKPRRNLSGIQAHSWRQVRGVIMLNKIRLVHNQQRLYKNFRLLGQRATIKLTLPIVTFCRPYMAYMGTDRSVVMITAPASRKEFAKCSERSNNNESHKSAENRSMSMATSGIVESFPTGALVPKAETGVLNFLQKYPDYDGRDVTIAIFDSGVDPRATGLETLCDGKTVKVIERYDCSGCGDVDMKKKVTPDENGNVKGLSGNTLKLSQELLSLNTDPEKTVRVGLKSFSDLVPSKVRNNIVAQAKLKNWDKPHKTATANVNRKIVDFESQNPGEASKLPWDKKIVKENLDFELEMLNSYEKMYGDIKTSYDCLLFPTANGWLTIIDTTEKGDLEQALRIGEYSLTHETRNVDDFLSISVNVHDEGNVLEVVGMCSPHGTHVASIASGNHSSRDVDGVAPNAKIVSMSIGDGRLGSMETGTSLVRAMTKVMELCRDGRTIDVINMSYGEHANWSNSGRIGELMNEVVNKYGVVWVASAGNHGPALCTVGTPPDISQPSLIGVGAYVSPQMMEAEYAMREKLPGNVYTWTSRDPCIDGGQGVTVCAPGGAIASVPQFTMAKSQLMNGTSMAAPHVAGAVALLISGLKQQNIEYSPYSIKRALGATATKLGYVDPFAQGHGLLNVEKAFDHLTEHKQSKDNMLRFSVRVGNNQAKGIHLRQGVQRKFVDYNVNIEPVFLNDKEADPKEKFNFNVRLNLIASQTWVQCGAFLDLSYGTRSIAVRVDPTGLQPGVHSAVIQAFDTDCVQKGSLFEIPITVVQPHVLESEQNTPIFEPASKTVEFQPNTIQRDFILVPERATWAELRMRVTDPNRGKDVGKFFVHTNQLLPKQSCLKLETMKIVPVGSEHEFTTVFKVKGGKILELCIAKYWSNFGQSHLKYSLVFRGLEAHNPNAYVMHAASGIHKLEIEALVSEDLQPQLQLKNAVVVLKPSEAKISPLSATRDVIPDGRQVYQNLLVYNLNVAKPAEVSLYAPIFTDLLYESEFESQMWMLHDANKALVATGDAHSRNFYTKLDKGDYTIRLQVRHEKRDLLEKISEANMVASYKLANVLSLDFHENYNQCIVGGRKFVSAPMRGATRVLYIAPIAQERLTKANLPAQCSCLSGNLIFPQDEAGRRVALHPFHYILNPAEKKTSTNGASNGSPPAGSTAAAAAAVTANGTKPKATPQAATSVANPAAGDGVTVQNDAPVESGACPASPKKGKTNADDYAESLRDFQCSHIVKCEPEMAEKIYNEVIGAHPKHLQAHLLLIQSIETTQLKSQLPLTFANAQKSSPEEAGEGSDKQKEEQKKMRGALERIVKLAEKVIQETDSEALLSYYGLKNDTRPDAAKIKTTMDKQKNNLIEALSKKGIALAKLAVLDDNVKDRVADINDLYTEVIKFVDATDSKAIQFALWHAYAHAHYGRMYKCVVKLIEEKRAREHFEELAAINAALGHEHIRAVINRMMITAFPSSFRLF</sequence>
<evidence type="ECO:0000256" key="5">
    <source>
        <dbReference type="ARBA" id="ARBA00022438"/>
    </source>
</evidence>
<evidence type="ECO:0000256" key="2">
    <source>
        <dbReference type="ARBA" id="ARBA00011073"/>
    </source>
</evidence>
<name>A0A6P4ISF1_DROKI</name>
<dbReference type="InterPro" id="IPR000209">
    <property type="entry name" value="Peptidase_S8/S53_dom"/>
</dbReference>
<dbReference type="InterPro" id="IPR023828">
    <property type="entry name" value="Peptidase_S8_Ser-AS"/>
</dbReference>
<dbReference type="Pfam" id="PF12583">
    <property type="entry name" value="TPPII_C"/>
    <property type="match status" value="1"/>
</dbReference>
<dbReference type="Gene3D" id="3.40.50.200">
    <property type="entry name" value="Peptidase S8/S53 domain"/>
    <property type="match status" value="2"/>
</dbReference>
<dbReference type="InterPro" id="IPR022398">
    <property type="entry name" value="Peptidase_S8_His-AS"/>
</dbReference>
<evidence type="ECO:0000256" key="6">
    <source>
        <dbReference type="ARBA" id="ARBA00022670"/>
    </source>
</evidence>
<evidence type="ECO:0000256" key="4">
    <source>
        <dbReference type="ARBA" id="ARBA00020244"/>
    </source>
</evidence>
<feature type="domain" description="Tripeptidyl peptidase II second Ig-like" evidence="13">
    <location>
        <begin position="920"/>
        <end position="1104"/>
    </location>
</feature>
<gene>
    <name evidence="18" type="primary">TppII</name>
</gene>
<dbReference type="EC" id="3.4.14.10" evidence="3"/>
<feature type="region of interest" description="Disordered" evidence="11">
    <location>
        <begin position="1143"/>
        <end position="1215"/>
    </location>
</feature>
<protein>
    <recommendedName>
        <fullName evidence="4">Tripeptidyl-peptidase 2</fullName>
        <ecNumber evidence="3">3.4.14.10</ecNumber>
    </recommendedName>
    <alternativeName>
        <fullName evidence="9">Tripeptidyl aminopeptidase</fullName>
    </alternativeName>
</protein>
<feature type="domain" description="Peptidase S8/S53" evidence="12">
    <location>
        <begin position="154"/>
        <end position="632"/>
    </location>
</feature>
<dbReference type="InterPro" id="IPR034051">
    <property type="entry name" value="TPP_II_domain"/>
</dbReference>
<feature type="compositionally biased region" description="Low complexity" evidence="11">
    <location>
        <begin position="1147"/>
        <end position="1173"/>
    </location>
</feature>
<dbReference type="GeneID" id="108081010"/>
<keyword evidence="7 10" id="KW-0378">Hydrolase</keyword>
<evidence type="ECO:0000259" key="15">
    <source>
        <dbReference type="Pfam" id="PF21223"/>
    </source>
</evidence>
<dbReference type="InterPro" id="IPR022229">
    <property type="entry name" value="TPPII_Ig-like-2"/>
</dbReference>
<evidence type="ECO:0000259" key="14">
    <source>
        <dbReference type="Pfam" id="PF12583"/>
    </source>
</evidence>
<evidence type="ECO:0000313" key="18">
    <source>
        <dbReference type="RefSeq" id="XP_017031435.2"/>
    </source>
</evidence>
<dbReference type="Gene3D" id="1.25.40.710">
    <property type="match status" value="1"/>
</dbReference>
<dbReference type="GO" id="GO:0004177">
    <property type="term" value="F:aminopeptidase activity"/>
    <property type="evidence" value="ECO:0007669"/>
    <property type="project" value="UniProtKB-KW"/>
</dbReference>
<dbReference type="PROSITE" id="PS00137">
    <property type="entry name" value="SUBTILASE_HIS"/>
    <property type="match status" value="1"/>
</dbReference>
<keyword evidence="17" id="KW-1185">Reference proteome</keyword>
<evidence type="ECO:0000259" key="13">
    <source>
        <dbReference type="Pfam" id="PF12580"/>
    </source>
</evidence>
<dbReference type="Pfam" id="PF21223">
    <property type="entry name" value="TPPII_Ig-like-1"/>
    <property type="match status" value="1"/>
</dbReference>
<dbReference type="GO" id="GO:0004252">
    <property type="term" value="F:serine-type endopeptidase activity"/>
    <property type="evidence" value="ECO:0007669"/>
    <property type="project" value="UniProtKB-UniRule"/>
</dbReference>
<feature type="domain" description="Tripeptidyl-peptidase II first Ig-like" evidence="15">
    <location>
        <begin position="654"/>
        <end position="770"/>
    </location>
</feature>
<feature type="active site" description="Charge relay system" evidence="10">
    <location>
        <position position="581"/>
    </location>
</feature>
<dbReference type="PANTHER" id="PTHR43806:SF14">
    <property type="entry name" value="TRIPEPTIDYL-PEPTIDASE 2"/>
    <property type="match status" value="1"/>
</dbReference>
<proteinExistence type="inferred from homology"/>
<evidence type="ECO:0000256" key="3">
    <source>
        <dbReference type="ARBA" id="ARBA00012462"/>
    </source>
</evidence>
<evidence type="ECO:0000259" key="12">
    <source>
        <dbReference type="Pfam" id="PF00082"/>
    </source>
</evidence>
<dbReference type="InterPro" id="IPR046939">
    <property type="entry name" value="TPPII_C_sf"/>
</dbReference>
<dbReference type="GO" id="GO:0008240">
    <property type="term" value="F:tripeptidyl-peptidase activity"/>
    <property type="evidence" value="ECO:0007669"/>
    <property type="project" value="UniProtKB-EC"/>
</dbReference>
<dbReference type="PROSITE" id="PS51892">
    <property type="entry name" value="SUBTILASE"/>
    <property type="match status" value="1"/>
</dbReference>
<evidence type="ECO:0000256" key="7">
    <source>
        <dbReference type="ARBA" id="ARBA00022801"/>
    </source>
</evidence>
<feature type="active site" description="Charge relay system" evidence="10">
    <location>
        <position position="391"/>
    </location>
</feature>
<dbReference type="InterPro" id="IPR050131">
    <property type="entry name" value="Peptidase_S8_subtilisin-like"/>
</dbReference>
<organism evidence="17 18">
    <name type="scientific">Drosophila kikkawai</name>
    <name type="common">Fruit fly</name>
    <dbReference type="NCBI Taxonomy" id="30033"/>
    <lineage>
        <taxon>Eukaryota</taxon>
        <taxon>Metazoa</taxon>
        <taxon>Ecdysozoa</taxon>
        <taxon>Arthropoda</taxon>
        <taxon>Hexapoda</taxon>
        <taxon>Insecta</taxon>
        <taxon>Pterygota</taxon>
        <taxon>Neoptera</taxon>
        <taxon>Endopterygota</taxon>
        <taxon>Diptera</taxon>
        <taxon>Brachycera</taxon>
        <taxon>Muscomorpha</taxon>
        <taxon>Ephydroidea</taxon>
        <taxon>Drosophilidae</taxon>
        <taxon>Drosophila</taxon>
        <taxon>Sophophora</taxon>
    </lineage>
</organism>
<dbReference type="RefSeq" id="XP_017031435.2">
    <property type="nucleotide sequence ID" value="XM_017175946.3"/>
</dbReference>
<evidence type="ECO:0000256" key="10">
    <source>
        <dbReference type="PROSITE-ProRule" id="PRU01240"/>
    </source>
</evidence>
<dbReference type="OrthoDB" id="10256524at2759"/>
<dbReference type="GO" id="GO:0006508">
    <property type="term" value="P:proteolysis"/>
    <property type="evidence" value="ECO:0007669"/>
    <property type="project" value="UniProtKB-KW"/>
</dbReference>
<dbReference type="PRINTS" id="PR00723">
    <property type="entry name" value="SUBTILISIN"/>
</dbReference>
<dbReference type="Gene3D" id="6.10.250.3080">
    <property type="match status" value="1"/>
</dbReference>
<comment type="similarity">
    <text evidence="2 10">Belongs to the peptidase S8 family.</text>
</comment>
<comment type="catalytic activity">
    <reaction evidence="1">
        <text>Release of an N-terminal tripeptide from a polypeptide.</text>
        <dbReference type="EC" id="3.4.14.10"/>
    </reaction>
</comment>
<keyword evidence="8 10" id="KW-0720">Serine protease</keyword>
<evidence type="ECO:0000313" key="17">
    <source>
        <dbReference type="Proteomes" id="UP001652661"/>
    </source>
</evidence>
<feature type="domain" description="Tripeptidyl-peptidase II galactose-binding" evidence="16">
    <location>
        <begin position="793"/>
        <end position="884"/>
    </location>
</feature>
<dbReference type="PROSITE" id="PS00138">
    <property type="entry name" value="SUBTILASE_SER"/>
    <property type="match status" value="1"/>
</dbReference>
<dbReference type="InterPro" id="IPR048383">
    <property type="entry name" value="TPPII_Ig-like-1"/>
</dbReference>
<feature type="compositionally biased region" description="Basic and acidic residues" evidence="11">
    <location>
        <begin position="1291"/>
        <end position="1300"/>
    </location>
</feature>
<dbReference type="Pfam" id="PF00082">
    <property type="entry name" value="Peptidase_S8"/>
    <property type="match status" value="1"/>
</dbReference>
<evidence type="ECO:0000256" key="1">
    <source>
        <dbReference type="ARBA" id="ARBA00001910"/>
    </source>
</evidence>
<accession>A0A6P4ISF1</accession>
<keyword evidence="6 10" id="KW-0645">Protease</keyword>
<dbReference type="Pfam" id="PF12580">
    <property type="entry name" value="TPPII"/>
    <property type="match status" value="1"/>
</dbReference>
<evidence type="ECO:0000256" key="9">
    <source>
        <dbReference type="ARBA" id="ARBA00032232"/>
    </source>
</evidence>
<dbReference type="CDD" id="cd04857">
    <property type="entry name" value="Peptidases_S8_Tripeptidyl_Aminopeptidase_II"/>
    <property type="match status" value="1"/>
</dbReference>
<dbReference type="InterPro" id="IPR022232">
    <property type="entry name" value="TPPII_C_art"/>
</dbReference>
<evidence type="ECO:0000259" key="16">
    <source>
        <dbReference type="Pfam" id="PF21316"/>
    </source>
</evidence>
<dbReference type="Proteomes" id="UP001652661">
    <property type="component" value="Chromosome 2L"/>
</dbReference>
<dbReference type="InterPro" id="IPR046940">
    <property type="entry name" value="TPPII_Ig-like_sf"/>
</dbReference>
<feature type="active site" description="Charge relay system" evidence="10">
    <location>
        <position position="163"/>
    </location>
</feature>
<feature type="domain" description="Tripeptidyl peptidase II C-terminal" evidence="14">
    <location>
        <begin position="1207"/>
        <end position="1274"/>
    </location>
</feature>
<dbReference type="Gene3D" id="2.60.40.3170">
    <property type="match status" value="1"/>
</dbReference>
<evidence type="ECO:0000256" key="8">
    <source>
        <dbReference type="ARBA" id="ARBA00022825"/>
    </source>
</evidence>
<dbReference type="SUPFAM" id="SSF52743">
    <property type="entry name" value="Subtilisin-like"/>
    <property type="match status" value="1"/>
</dbReference>
<dbReference type="InterPro" id="IPR036852">
    <property type="entry name" value="Peptidase_S8/S53_dom_sf"/>
</dbReference>
<reference evidence="17" key="1">
    <citation type="submission" date="2025-05" db="UniProtKB">
        <authorList>
            <consortium name="RefSeq"/>
        </authorList>
    </citation>
    <scope>NUCLEOTIDE SEQUENCE [LARGE SCALE GENOMIC DNA]</scope>
    <source>
        <strain evidence="17">14028-0561.14</strain>
    </source>
</reference>
<dbReference type="Pfam" id="PF21316">
    <property type="entry name" value="TPPII_GBD"/>
    <property type="match status" value="1"/>
</dbReference>
<feature type="region of interest" description="Disordered" evidence="11">
    <location>
        <begin position="1278"/>
        <end position="1300"/>
    </location>
</feature>
<dbReference type="InterPro" id="IPR015500">
    <property type="entry name" value="Peptidase_S8_subtilisin-rel"/>
</dbReference>
<dbReference type="PANTHER" id="PTHR43806">
    <property type="entry name" value="PEPTIDASE S8"/>
    <property type="match status" value="1"/>
</dbReference>
<evidence type="ECO:0000256" key="11">
    <source>
        <dbReference type="SAM" id="MobiDB-lite"/>
    </source>
</evidence>
<dbReference type="InterPro" id="IPR048384">
    <property type="entry name" value="TPPII_GBD"/>
</dbReference>
<reference evidence="18" key="2">
    <citation type="submission" date="2025-08" db="UniProtKB">
        <authorList>
            <consortium name="RefSeq"/>
        </authorList>
    </citation>
    <scope>IDENTIFICATION</scope>
    <source>
        <strain evidence="18">14028-0561.14</strain>
        <tissue evidence="18">Whole fly</tissue>
    </source>
</reference>